<keyword evidence="4" id="KW-0964">Secreted</keyword>
<dbReference type="Proteomes" id="UP000704712">
    <property type="component" value="Unassembled WGS sequence"/>
</dbReference>
<comment type="caution">
    <text evidence="9">The sequence shown here is derived from an EMBL/GenBank/DDBJ whole genome shotgun (WGS) entry which is preliminary data.</text>
</comment>
<reference evidence="9" key="1">
    <citation type="submission" date="2020-03" db="EMBL/GenBank/DDBJ databases">
        <title>Hybrid Assembly of Korean Phytophthora infestans isolates.</title>
        <authorList>
            <person name="Prokchorchik M."/>
            <person name="Lee Y."/>
            <person name="Seo J."/>
            <person name="Cho J.-H."/>
            <person name="Park Y.-E."/>
            <person name="Jang D.-C."/>
            <person name="Im J.-S."/>
            <person name="Choi J.-G."/>
            <person name="Park H.-J."/>
            <person name="Lee G.-B."/>
            <person name="Lee Y.-G."/>
            <person name="Hong S.-Y."/>
            <person name="Cho K."/>
            <person name="Sohn K.H."/>
        </authorList>
    </citation>
    <scope>NUCLEOTIDE SEQUENCE</scope>
    <source>
        <strain evidence="9">KR_2_A2</strain>
    </source>
</reference>
<gene>
    <name evidence="9" type="ORF">GN958_ATG16006</name>
</gene>
<feature type="domain" description="RxLR effector PexRD54 WY" evidence="8">
    <location>
        <begin position="210"/>
        <end position="250"/>
    </location>
</feature>
<evidence type="ECO:0000313" key="9">
    <source>
        <dbReference type="EMBL" id="KAF4134750.1"/>
    </source>
</evidence>
<dbReference type="GO" id="GO:0005576">
    <property type="term" value="C:extracellular region"/>
    <property type="evidence" value="ECO:0007669"/>
    <property type="project" value="UniProtKB-SubCell"/>
</dbReference>
<evidence type="ECO:0000256" key="3">
    <source>
        <dbReference type="ARBA" id="ARBA00010400"/>
    </source>
</evidence>
<accession>A0A8S9U2B6</accession>
<keyword evidence="5 7" id="KW-0732">Signal</keyword>
<feature type="signal peptide" evidence="7">
    <location>
        <begin position="1"/>
        <end position="21"/>
    </location>
</feature>
<name>A0A8S9U2B6_PHYIN</name>
<evidence type="ECO:0000313" key="10">
    <source>
        <dbReference type="Proteomes" id="UP000704712"/>
    </source>
</evidence>
<dbReference type="GO" id="GO:0043657">
    <property type="term" value="C:host cell"/>
    <property type="evidence" value="ECO:0007669"/>
    <property type="project" value="UniProtKB-SubCell"/>
</dbReference>
<evidence type="ECO:0000256" key="1">
    <source>
        <dbReference type="ARBA" id="ARBA00004340"/>
    </source>
</evidence>
<evidence type="ECO:0000256" key="7">
    <source>
        <dbReference type="SAM" id="SignalP"/>
    </source>
</evidence>
<feature type="domain" description="RxLR effector PexRD54 WY" evidence="8">
    <location>
        <begin position="300"/>
        <end position="340"/>
    </location>
</feature>
<evidence type="ECO:0000259" key="8">
    <source>
        <dbReference type="Pfam" id="PF22748"/>
    </source>
</evidence>
<sequence length="511" mass="58189">MHLLHQAMLLFAAFFFLNVDAESKVRSLNRAVSKNPINRYLRVVSDDERGYISSLGLEKTQEWISSLVKKIIASPKPTQDNIPDETLSHVLNAVSPLKNSISAATKHQSPQIQMWLNEGKSTGEVFKLLELKKFTLPNFKIADGTLFDQPSFHTWVQYVDDFNAKNPMKQESMTPSLLTVYSDAGLSEALALAKKGPTTEALATKLRKEHIQWWLKDDKTPETVFKLFMLDEKVDDLLTNPQFVAWTKYINHFNVKHPGKETSMVFPIAAHYGDDALFGVLEAAKKVQSTKELASKLQVEQIKKLLSSNESPTYVFKAFNLDKTGDTVLDSPLFKTWLNYMKSFNDQNPRKKESMLTSIHRYYDQDNGVAKIVDEAMKNPRTETLAKELQAERYNRWLAGENSPESAFNAFVLHRPGASDDIHFKKHPGGNLHFTQIDNVSDDLLSSADFTFWKQYLDDFNTMYPDNQASMLKILQTFYTDEALKKLLDTARKNPRTQELASNLEAAMSKV</sequence>
<organism evidence="9 10">
    <name type="scientific">Phytophthora infestans</name>
    <name type="common">Potato late blight agent</name>
    <name type="synonym">Botrytis infestans</name>
    <dbReference type="NCBI Taxonomy" id="4787"/>
    <lineage>
        <taxon>Eukaryota</taxon>
        <taxon>Sar</taxon>
        <taxon>Stramenopiles</taxon>
        <taxon>Oomycota</taxon>
        <taxon>Peronosporomycetes</taxon>
        <taxon>Peronosporales</taxon>
        <taxon>Peronosporaceae</taxon>
        <taxon>Phytophthora</taxon>
    </lineage>
</organism>
<evidence type="ECO:0000256" key="2">
    <source>
        <dbReference type="ARBA" id="ARBA00004613"/>
    </source>
</evidence>
<dbReference type="AlphaFoldDB" id="A0A8S9U2B6"/>
<comment type="subcellular location">
    <subcellularLocation>
        <location evidence="1">Host cell</location>
    </subcellularLocation>
    <subcellularLocation>
        <location evidence="2">Secreted</location>
    </subcellularLocation>
</comment>
<protein>
    <recommendedName>
        <fullName evidence="8">RxLR effector PexRD54 WY domain-containing protein</fullName>
    </recommendedName>
</protein>
<feature type="chain" id="PRO_5035731832" description="RxLR effector PexRD54 WY domain-containing protein" evidence="7">
    <location>
        <begin position="22"/>
        <end position="511"/>
    </location>
</feature>
<evidence type="ECO:0000256" key="4">
    <source>
        <dbReference type="ARBA" id="ARBA00022525"/>
    </source>
</evidence>
<dbReference type="InterPro" id="IPR054463">
    <property type="entry name" value="PexRD54_WY"/>
</dbReference>
<keyword evidence="6" id="KW-0843">Virulence</keyword>
<evidence type="ECO:0000256" key="6">
    <source>
        <dbReference type="ARBA" id="ARBA00023026"/>
    </source>
</evidence>
<evidence type="ECO:0000256" key="5">
    <source>
        <dbReference type="ARBA" id="ARBA00022729"/>
    </source>
</evidence>
<comment type="similarity">
    <text evidence="3">Belongs to the RxLR effector family.</text>
</comment>
<dbReference type="Pfam" id="PF22748">
    <property type="entry name" value="PexRD54_WY"/>
    <property type="match status" value="2"/>
</dbReference>
<proteinExistence type="inferred from homology"/>
<dbReference type="EMBL" id="JAACNO010002256">
    <property type="protein sequence ID" value="KAF4134750.1"/>
    <property type="molecule type" value="Genomic_DNA"/>
</dbReference>